<feature type="compositionally biased region" description="Acidic residues" evidence="3">
    <location>
        <begin position="628"/>
        <end position="639"/>
    </location>
</feature>
<evidence type="ECO:0000313" key="6">
    <source>
        <dbReference type="Proteomes" id="UP000789595"/>
    </source>
</evidence>
<dbReference type="AlphaFoldDB" id="A0A8J2WT31"/>
<dbReference type="GO" id="GO:0061631">
    <property type="term" value="F:ubiquitin conjugating enzyme activity"/>
    <property type="evidence" value="ECO:0007669"/>
    <property type="project" value="TreeGrafter"/>
</dbReference>
<dbReference type="InterPro" id="IPR057734">
    <property type="entry name" value="UBE2O-like_SH3-C"/>
</dbReference>
<dbReference type="CDD" id="cd23837">
    <property type="entry name" value="UBCc_UBE2O"/>
    <property type="match status" value="1"/>
</dbReference>
<evidence type="ECO:0000313" key="5">
    <source>
        <dbReference type="EMBL" id="CAH0366159.1"/>
    </source>
</evidence>
<feature type="compositionally biased region" description="Polar residues" evidence="3">
    <location>
        <begin position="505"/>
        <end position="525"/>
    </location>
</feature>
<feature type="region of interest" description="Disordered" evidence="3">
    <location>
        <begin position="102"/>
        <end position="129"/>
    </location>
</feature>
<accession>A0A8J2WT31</accession>
<dbReference type="SUPFAM" id="SSF54495">
    <property type="entry name" value="UBC-like"/>
    <property type="match status" value="1"/>
</dbReference>
<dbReference type="InterPro" id="IPR016135">
    <property type="entry name" value="UBQ-conjugating_enzyme/RWD"/>
</dbReference>
<proteinExistence type="predicted"/>
<dbReference type="Pfam" id="PF23043">
    <property type="entry name" value="SH3-B_UBE2O"/>
    <property type="match status" value="1"/>
</dbReference>
<dbReference type="InterPro" id="IPR000608">
    <property type="entry name" value="UBC"/>
</dbReference>
<dbReference type="EMBL" id="CAKKNE010000001">
    <property type="protein sequence ID" value="CAH0366159.1"/>
    <property type="molecule type" value="Genomic_DNA"/>
</dbReference>
<dbReference type="PANTHER" id="PTHR46116">
    <property type="entry name" value="(E3-INDEPENDENT) E2 UBIQUITIN-CONJUGATING ENZYME"/>
    <property type="match status" value="1"/>
</dbReference>
<dbReference type="PANTHER" id="PTHR46116:SF15">
    <property type="entry name" value="(E3-INDEPENDENT) E2 UBIQUITIN-CONJUGATING ENZYME"/>
    <property type="match status" value="1"/>
</dbReference>
<feature type="region of interest" description="Disordered" evidence="3">
    <location>
        <begin position="187"/>
        <end position="225"/>
    </location>
</feature>
<dbReference type="Gene3D" id="3.10.110.10">
    <property type="entry name" value="Ubiquitin Conjugating Enzyme"/>
    <property type="match status" value="1"/>
</dbReference>
<keyword evidence="1" id="KW-0808">Transferase</keyword>
<dbReference type="Pfam" id="PF23044">
    <property type="entry name" value="SH3-C_UBE2O"/>
    <property type="match status" value="1"/>
</dbReference>
<gene>
    <name evidence="5" type="ORF">PECAL_1P26340</name>
</gene>
<dbReference type="Proteomes" id="UP000789595">
    <property type="component" value="Unassembled WGS sequence"/>
</dbReference>
<evidence type="ECO:0000256" key="2">
    <source>
        <dbReference type="ARBA" id="ARBA00022786"/>
    </source>
</evidence>
<evidence type="ECO:0000256" key="1">
    <source>
        <dbReference type="ARBA" id="ARBA00022679"/>
    </source>
</evidence>
<dbReference type="Pfam" id="PF23046">
    <property type="entry name" value="tSH3-B_UBE2O"/>
    <property type="match status" value="1"/>
</dbReference>
<name>A0A8J2WT31_9STRA</name>
<feature type="compositionally biased region" description="Acidic residues" evidence="3">
    <location>
        <begin position="106"/>
        <end position="119"/>
    </location>
</feature>
<dbReference type="SMART" id="SM00212">
    <property type="entry name" value="UBCc"/>
    <property type="match status" value="1"/>
</dbReference>
<organism evidence="5 6">
    <name type="scientific">Pelagomonas calceolata</name>
    <dbReference type="NCBI Taxonomy" id="35677"/>
    <lineage>
        <taxon>Eukaryota</taxon>
        <taxon>Sar</taxon>
        <taxon>Stramenopiles</taxon>
        <taxon>Ochrophyta</taxon>
        <taxon>Pelagophyceae</taxon>
        <taxon>Pelagomonadales</taxon>
        <taxon>Pelagomonadaceae</taxon>
        <taxon>Pelagomonas</taxon>
    </lineage>
</organism>
<dbReference type="PROSITE" id="PS50127">
    <property type="entry name" value="UBC_2"/>
    <property type="match status" value="1"/>
</dbReference>
<dbReference type="Pfam" id="PF00179">
    <property type="entry name" value="UQ_con"/>
    <property type="match status" value="1"/>
</dbReference>
<reference evidence="5" key="1">
    <citation type="submission" date="2021-11" db="EMBL/GenBank/DDBJ databases">
        <authorList>
            <consortium name="Genoscope - CEA"/>
            <person name="William W."/>
        </authorList>
    </citation>
    <scope>NUCLEOTIDE SEQUENCE</scope>
</reference>
<dbReference type="InterPro" id="IPR057733">
    <property type="entry name" value="UBE2O-like_SH3-B"/>
</dbReference>
<evidence type="ECO:0000256" key="3">
    <source>
        <dbReference type="SAM" id="MobiDB-lite"/>
    </source>
</evidence>
<feature type="region of interest" description="Disordered" evidence="3">
    <location>
        <begin position="585"/>
        <end position="643"/>
    </location>
</feature>
<feature type="domain" description="UBC core" evidence="4">
    <location>
        <begin position="662"/>
        <end position="821"/>
    </location>
</feature>
<keyword evidence="2" id="KW-0833">Ubl conjugation pathway</keyword>
<protein>
    <recommendedName>
        <fullName evidence="4">UBC core domain-containing protein</fullName>
    </recommendedName>
</protein>
<sequence>MRTKQPPQENELKEACQSVKNDHPDFGVKRVFKELEQRKPRWRLTEKRVQKCMKKYGLTCSTKPPPSPLRDDDEVAPTVFPEDCVCLRSKPAQLGWVLKASGVLGGDDDYDDDDEEEEESRAVPEGSARVQWLDHYEPRLESTDAVEVVDRPFVVGDVVARADDPTGALGAVVKVSLRADVRVVYSPTSVTVPPPPPPRNQRRRGRSAGRREPSPKPPPLPQKIEGTLRNIPAASLKPATGLRMGDPVAHRTRGRWVGRVVGATYDVTVRCNGGALCVVQGLGDNGAEQLVEPVDDADYGFDELCPFFPGQRVSAPPSVWRRASWKNGARAPQGRRRRSGVVEKVEVSQAGVQWLAWGVGASRDPPPAWASVKEIDILTAFAGLTRVGDHVCGSDLPDGSCAQVIRTETRCSVRWSSSEDSPEVASLELVPRQHLGEHDFLPNDFVVKRLEESSDVGVIRVVDAKERTCSVKFGDTEETMSSYELALSSADNYSAGDLVLRVNQSSSTEGPNRQTAGTVSDQTDFGTEDNEEAELAEAIRRSLEETPSTETSTGEERWVGQVLSLSDGKVRVLWVDGSKEEVAPSELLLVPDASGEEPYNSEEEASDGESLPTQPPVEAPVAQSPVVESDDDDSDDEDTSPFAIVEEPPQDHAYGHTAPHQVPLKQVRKLWAQLGKHLPPGVHVRAFEKRTDLLRAVIVGPTGTPYDGFLFWFDLQLPETYPSEPPSMHYHAWGLSERLNPNLYENGKVCLSLLGTWSGPGWDPESSTLLQLLVSVQGLVLVDKPYYNEPGHERHADTVEGEQQARLYNENARLLSLQATTAACRRPPRPFRGVVAAHFARVGPALLESLEAAGGGDSHSDGYRRVLRRLAPRFAEAVNSLKRPDGELDEVEDA</sequence>
<dbReference type="OrthoDB" id="47801at2759"/>
<evidence type="ECO:0000259" key="4">
    <source>
        <dbReference type="PROSITE" id="PS50127"/>
    </source>
</evidence>
<keyword evidence="6" id="KW-1185">Reference proteome</keyword>
<comment type="caution">
    <text evidence="5">The sequence shown here is derived from an EMBL/GenBank/DDBJ whole genome shotgun (WGS) entry which is preliminary data.</text>
</comment>
<dbReference type="InterPro" id="IPR057735">
    <property type="entry name" value="UBE2O-like_tSH3-B"/>
</dbReference>
<feature type="region of interest" description="Disordered" evidence="3">
    <location>
        <begin position="505"/>
        <end position="532"/>
    </location>
</feature>